<dbReference type="OrthoDB" id="414243at2759"/>
<feature type="domain" description="GST N-terminal" evidence="3">
    <location>
        <begin position="59"/>
        <end position="137"/>
    </location>
</feature>
<dbReference type="Pfam" id="PF02798">
    <property type="entry name" value="GST_N"/>
    <property type="match status" value="1"/>
</dbReference>
<evidence type="ECO:0000256" key="2">
    <source>
        <dbReference type="SAM" id="MobiDB-lite"/>
    </source>
</evidence>
<proteinExistence type="predicted"/>
<evidence type="ECO:0000256" key="1">
    <source>
        <dbReference type="ARBA" id="ARBA00049616"/>
    </source>
</evidence>
<feature type="domain" description="GST C-terminal" evidence="4">
    <location>
        <begin position="139"/>
        <end position="267"/>
    </location>
</feature>
<dbReference type="InterPro" id="IPR010987">
    <property type="entry name" value="Glutathione-S-Trfase_C-like"/>
</dbReference>
<evidence type="ECO:0000313" key="5">
    <source>
        <dbReference type="EMBL" id="CAF1045457.1"/>
    </source>
</evidence>
<dbReference type="InterPro" id="IPR004046">
    <property type="entry name" value="GST_C"/>
</dbReference>
<dbReference type="Pfam" id="PF14497">
    <property type="entry name" value="GST_C_3"/>
    <property type="match status" value="1"/>
</dbReference>
<dbReference type="GO" id="GO:0006749">
    <property type="term" value="P:glutathione metabolic process"/>
    <property type="evidence" value="ECO:0007669"/>
    <property type="project" value="TreeGrafter"/>
</dbReference>
<dbReference type="Gene3D" id="1.20.1050.10">
    <property type="match status" value="1"/>
</dbReference>
<dbReference type="PROSITE" id="PS50405">
    <property type="entry name" value="GST_CTER"/>
    <property type="match status" value="1"/>
</dbReference>
<dbReference type="CDD" id="cd03192">
    <property type="entry name" value="GST_C_Sigma_like"/>
    <property type="match status" value="1"/>
</dbReference>
<evidence type="ECO:0008006" key="8">
    <source>
        <dbReference type="Google" id="ProtNLM"/>
    </source>
</evidence>
<evidence type="ECO:0000259" key="4">
    <source>
        <dbReference type="PROSITE" id="PS50405"/>
    </source>
</evidence>
<gene>
    <name evidence="5" type="ORF">GPM918_LOCUS16003</name>
    <name evidence="6" type="ORF">SRO942_LOCUS16003</name>
</gene>
<dbReference type="SFLD" id="SFLDG00363">
    <property type="entry name" value="AMPS_(cytGST):_Alpha-__Mu-__Pi"/>
    <property type="match status" value="1"/>
</dbReference>
<dbReference type="GO" id="GO:0004364">
    <property type="term" value="F:glutathione transferase activity"/>
    <property type="evidence" value="ECO:0007669"/>
    <property type="project" value="TreeGrafter"/>
</dbReference>
<comment type="caution">
    <text evidence="5">The sequence shown here is derived from an EMBL/GenBank/DDBJ whole genome shotgun (WGS) entry which is preliminary data.</text>
</comment>
<dbReference type="SFLD" id="SFLDG01205">
    <property type="entry name" value="AMPS.1"/>
    <property type="match status" value="1"/>
</dbReference>
<comment type="function">
    <text evidence="1">S-crystallins are structural components of squids and octopi eye lens. Contains relatively little if any GST activity.</text>
</comment>
<dbReference type="InterPro" id="IPR036249">
    <property type="entry name" value="Thioredoxin-like_sf"/>
</dbReference>
<dbReference type="Proteomes" id="UP000663829">
    <property type="component" value="Unassembled WGS sequence"/>
</dbReference>
<evidence type="ECO:0000313" key="7">
    <source>
        <dbReference type="Proteomes" id="UP000663829"/>
    </source>
</evidence>
<protein>
    <recommendedName>
        <fullName evidence="8">Glutathione S-transferase</fullName>
    </recommendedName>
</protein>
<dbReference type="SUPFAM" id="SSF47616">
    <property type="entry name" value="GST C-terminal domain-like"/>
    <property type="match status" value="1"/>
</dbReference>
<sequence length="385" mass="44038">MAAGGPCGGSTFGGPLTPFSQAVGNGLHHQVGAVPPYYPYAGMQQQTIPLSNRHYPTNHNYRLYYFDSRGRGEVIRLLFSFANVPYKDKRVKQDEWSTLKEQMPLNQLPVLKIDGGFKLPQTNAIVRYLANEFRLLGNNQFDHAIIDSILETNNDLKVKILPLIDRKDPEQQRQSVKKFLDDGEASQHLKRLEKLFINYGRHGPFYLGSHVSLADLVVYDGLYYIIDAEPKVLDNYPKLKENRKRLEKHPQMANYLGLNQKRKQRSSHLHHGKSSTPVNPTSDRREHSYEQRHQHRGKSPTPVNPTSDRREHSYEQKHQHSGYHNNVPSGDENRQTIHHHGTRQSKSPSLAVNDHSEEKSNHETQSQLLSRSSTNVPDNVSTHSD</sequence>
<dbReference type="PROSITE" id="PS50404">
    <property type="entry name" value="GST_NTER"/>
    <property type="match status" value="1"/>
</dbReference>
<dbReference type="CDD" id="cd03039">
    <property type="entry name" value="GST_N_Sigma_like"/>
    <property type="match status" value="1"/>
</dbReference>
<dbReference type="Proteomes" id="UP000681722">
    <property type="component" value="Unassembled WGS sequence"/>
</dbReference>
<feature type="region of interest" description="Disordered" evidence="2">
    <location>
        <begin position="261"/>
        <end position="385"/>
    </location>
</feature>
<name>A0A814JYQ3_9BILA</name>
<dbReference type="EMBL" id="CAJOBC010004119">
    <property type="protein sequence ID" value="CAF3815382.1"/>
    <property type="molecule type" value="Genomic_DNA"/>
</dbReference>
<keyword evidence="7" id="KW-1185">Reference proteome</keyword>
<evidence type="ECO:0000313" key="6">
    <source>
        <dbReference type="EMBL" id="CAF3815382.1"/>
    </source>
</evidence>
<dbReference type="InterPro" id="IPR036282">
    <property type="entry name" value="Glutathione-S-Trfase_C_sf"/>
</dbReference>
<dbReference type="SUPFAM" id="SSF52833">
    <property type="entry name" value="Thioredoxin-like"/>
    <property type="match status" value="1"/>
</dbReference>
<dbReference type="PANTHER" id="PTHR11571:SF150">
    <property type="entry name" value="GLUTATHIONE S-TRANSFERASE"/>
    <property type="match status" value="1"/>
</dbReference>
<dbReference type="InterPro" id="IPR050213">
    <property type="entry name" value="GST_superfamily"/>
</dbReference>
<feature type="compositionally biased region" description="Polar residues" evidence="2">
    <location>
        <begin position="363"/>
        <end position="385"/>
    </location>
</feature>
<accession>A0A814JYQ3</accession>
<feature type="compositionally biased region" description="Basic and acidic residues" evidence="2">
    <location>
        <begin position="307"/>
        <end position="318"/>
    </location>
</feature>
<dbReference type="EMBL" id="CAJNOQ010004119">
    <property type="protein sequence ID" value="CAF1045457.1"/>
    <property type="molecule type" value="Genomic_DNA"/>
</dbReference>
<dbReference type="PANTHER" id="PTHR11571">
    <property type="entry name" value="GLUTATHIONE S-TRANSFERASE"/>
    <property type="match status" value="1"/>
</dbReference>
<evidence type="ECO:0000259" key="3">
    <source>
        <dbReference type="PROSITE" id="PS50404"/>
    </source>
</evidence>
<feature type="compositionally biased region" description="Basic and acidic residues" evidence="2">
    <location>
        <begin position="282"/>
        <end position="292"/>
    </location>
</feature>
<dbReference type="FunFam" id="3.40.30.10:FF:000035">
    <property type="entry name" value="hematopoietic prostaglandin D synthase"/>
    <property type="match status" value="1"/>
</dbReference>
<organism evidence="5 7">
    <name type="scientific">Didymodactylos carnosus</name>
    <dbReference type="NCBI Taxonomy" id="1234261"/>
    <lineage>
        <taxon>Eukaryota</taxon>
        <taxon>Metazoa</taxon>
        <taxon>Spiralia</taxon>
        <taxon>Gnathifera</taxon>
        <taxon>Rotifera</taxon>
        <taxon>Eurotatoria</taxon>
        <taxon>Bdelloidea</taxon>
        <taxon>Philodinida</taxon>
        <taxon>Philodinidae</taxon>
        <taxon>Didymodactylos</taxon>
    </lineage>
</organism>
<feature type="compositionally biased region" description="Basic residues" evidence="2">
    <location>
        <begin position="261"/>
        <end position="273"/>
    </location>
</feature>
<dbReference type="Gene3D" id="3.40.30.10">
    <property type="entry name" value="Glutaredoxin"/>
    <property type="match status" value="1"/>
</dbReference>
<dbReference type="SFLD" id="SFLDS00019">
    <property type="entry name" value="Glutathione_Transferase_(cytos"/>
    <property type="match status" value="1"/>
</dbReference>
<reference evidence="5" key="1">
    <citation type="submission" date="2021-02" db="EMBL/GenBank/DDBJ databases">
        <authorList>
            <person name="Nowell W R."/>
        </authorList>
    </citation>
    <scope>NUCLEOTIDE SEQUENCE</scope>
</reference>
<dbReference type="AlphaFoldDB" id="A0A814JYQ3"/>
<dbReference type="InterPro" id="IPR004045">
    <property type="entry name" value="Glutathione_S-Trfase_N"/>
</dbReference>
<dbReference type="InterPro" id="IPR040079">
    <property type="entry name" value="Glutathione_S-Trfase"/>
</dbReference>